<evidence type="ECO:0000256" key="1">
    <source>
        <dbReference type="SAM" id="Phobius"/>
    </source>
</evidence>
<protein>
    <submittedName>
        <fullName evidence="2">Uncharacterized protein</fullName>
    </submittedName>
</protein>
<comment type="caution">
    <text evidence="2">The sequence shown here is derived from an EMBL/GenBank/DDBJ whole genome shotgun (WGS) entry which is preliminary data.</text>
</comment>
<reference evidence="2 3" key="1">
    <citation type="journal article" date="2023" name="ISME J.">
        <title>Cultivation and genomic characterization of novel and ubiquitous marine nitrite-oxidizing bacteria from the Nitrospirales.</title>
        <authorList>
            <person name="Mueller A.J."/>
            <person name="Daebeler A."/>
            <person name="Herbold C.W."/>
            <person name="Kirkegaard R.H."/>
            <person name="Daims H."/>
        </authorList>
    </citation>
    <scope>NUCLEOTIDE SEQUENCE [LARGE SCALE GENOMIC DNA]</scope>
    <source>
        <strain evidence="2 3">EB</strain>
    </source>
</reference>
<proteinExistence type="predicted"/>
<accession>A0ABU3KAW4</accession>
<gene>
    <name evidence="2" type="ORF">PPG34_13910</name>
</gene>
<keyword evidence="3" id="KW-1185">Reference proteome</keyword>
<organism evidence="2 3">
    <name type="scientific">Candidatus Nitronereus thalassa</name>
    <dbReference type="NCBI Taxonomy" id="3020898"/>
    <lineage>
        <taxon>Bacteria</taxon>
        <taxon>Pseudomonadati</taxon>
        <taxon>Nitrospirota</taxon>
        <taxon>Nitrospiria</taxon>
        <taxon>Nitrospirales</taxon>
        <taxon>Nitrospiraceae</taxon>
        <taxon>Candidatus Nitronereus</taxon>
    </lineage>
</organism>
<dbReference type="RefSeq" id="WP_313834015.1">
    <property type="nucleotide sequence ID" value="NZ_JAQOUE010000001.1"/>
</dbReference>
<evidence type="ECO:0000313" key="2">
    <source>
        <dbReference type="EMBL" id="MDT7043448.1"/>
    </source>
</evidence>
<keyword evidence="1" id="KW-1133">Transmembrane helix</keyword>
<dbReference type="Proteomes" id="UP001250932">
    <property type="component" value="Unassembled WGS sequence"/>
</dbReference>
<feature type="transmembrane region" description="Helical" evidence="1">
    <location>
        <begin position="106"/>
        <end position="128"/>
    </location>
</feature>
<sequence>MLQIMTKKISLWWKFKQLDRTYQPLLEKAVAFENRDALLKLEEQYWYQTACLLEERRELRKAQMAGTAVMNRRTQPSNGNSVFSGPERRGQFGSEREITYQQQTGAWKLIALVLSGVAMVSFLFWLFAVNEGTRLIPFTLAF</sequence>
<keyword evidence="1" id="KW-0812">Transmembrane</keyword>
<name>A0ABU3KAW4_9BACT</name>
<keyword evidence="1" id="KW-0472">Membrane</keyword>
<evidence type="ECO:0000313" key="3">
    <source>
        <dbReference type="Proteomes" id="UP001250932"/>
    </source>
</evidence>
<dbReference type="EMBL" id="JAQOUE010000001">
    <property type="protein sequence ID" value="MDT7043448.1"/>
    <property type="molecule type" value="Genomic_DNA"/>
</dbReference>